<dbReference type="AlphaFoldDB" id="B2ILJ7"/>
<dbReference type="Proteomes" id="UP000001695">
    <property type="component" value="Plasmid pBIND01"/>
</dbReference>
<keyword evidence="2" id="KW-0614">Plasmid</keyword>
<dbReference type="EMBL" id="CP001017">
    <property type="protein sequence ID" value="ACB97397.1"/>
    <property type="molecule type" value="Genomic_DNA"/>
</dbReference>
<keyword evidence="1" id="KW-1133">Transmembrane helix</keyword>
<feature type="transmembrane region" description="Helical" evidence="1">
    <location>
        <begin position="27"/>
        <end position="47"/>
    </location>
</feature>
<feature type="transmembrane region" description="Helical" evidence="1">
    <location>
        <begin position="77"/>
        <end position="95"/>
    </location>
</feature>
<gene>
    <name evidence="2" type="ordered locus">Bind_3868</name>
</gene>
<feature type="transmembrane region" description="Helical" evidence="1">
    <location>
        <begin position="107"/>
        <end position="128"/>
    </location>
</feature>
<evidence type="ECO:0000313" key="3">
    <source>
        <dbReference type="Proteomes" id="UP000001695"/>
    </source>
</evidence>
<dbReference type="HOGENOM" id="CLU_1684260_0_0_5"/>
<accession>B2ILJ7</accession>
<dbReference type="KEGG" id="bid:Bind_3868"/>
<reference evidence="2 3" key="1">
    <citation type="submission" date="2008-03" db="EMBL/GenBank/DDBJ databases">
        <title>Complete sequence of plasmid1 of Beijerinckia indica subsp. indica ATCC 9039.</title>
        <authorList>
            <consortium name="US DOE Joint Genome Institute"/>
            <person name="Copeland A."/>
            <person name="Lucas S."/>
            <person name="Lapidus A."/>
            <person name="Glavina del Rio T."/>
            <person name="Dalin E."/>
            <person name="Tice H."/>
            <person name="Bruce D."/>
            <person name="Goodwin L."/>
            <person name="Pitluck S."/>
            <person name="LaButti K."/>
            <person name="Schmutz J."/>
            <person name="Larimer F."/>
            <person name="Land M."/>
            <person name="Hauser L."/>
            <person name="Kyrpides N."/>
            <person name="Mikhailova N."/>
            <person name="Dunfield P.F."/>
            <person name="Dedysh S.N."/>
            <person name="Liesack W."/>
            <person name="Saw J.H."/>
            <person name="Alam M."/>
            <person name="Chen Y."/>
            <person name="Murrell J.C."/>
            <person name="Richardson P."/>
        </authorList>
    </citation>
    <scope>NUCLEOTIDE SEQUENCE [LARGE SCALE GENOMIC DNA]</scope>
    <source>
        <strain evidence="3">ATCC 9039 / DSM 1715 / NCIMB 8712</strain>
        <plasmid evidence="2 3">pBIND01</plasmid>
    </source>
</reference>
<evidence type="ECO:0000313" key="2">
    <source>
        <dbReference type="EMBL" id="ACB97397.1"/>
    </source>
</evidence>
<geneLocation type="plasmid" evidence="2 3">
    <name>pBIND01</name>
</geneLocation>
<protein>
    <submittedName>
        <fullName evidence="2">Uncharacterized protein</fullName>
    </submittedName>
</protein>
<keyword evidence="3" id="KW-1185">Reference proteome</keyword>
<organism evidence="2 3">
    <name type="scientific">Beijerinckia indica subsp. indica (strain ATCC 9039 / DSM 1715 / NCIMB 8712)</name>
    <dbReference type="NCBI Taxonomy" id="395963"/>
    <lineage>
        <taxon>Bacteria</taxon>
        <taxon>Pseudomonadati</taxon>
        <taxon>Pseudomonadota</taxon>
        <taxon>Alphaproteobacteria</taxon>
        <taxon>Hyphomicrobiales</taxon>
        <taxon>Beijerinckiaceae</taxon>
        <taxon>Beijerinckia</taxon>
    </lineage>
</organism>
<proteinExistence type="predicted"/>
<keyword evidence="1" id="KW-0472">Membrane</keyword>
<keyword evidence="1" id="KW-0812">Transmembrane</keyword>
<dbReference type="RefSeq" id="WP_012383010.1">
    <property type="nucleotide sequence ID" value="NC_010580.1"/>
</dbReference>
<evidence type="ECO:0000256" key="1">
    <source>
        <dbReference type="SAM" id="Phobius"/>
    </source>
</evidence>
<name>B2ILJ7_BEII9</name>
<sequence>MQLLGVKKKAADKTEADTEKKSLVERILGVGAVGVSLGALMTGQAFAQGASPAGGIGAQLNSLTSEAINSGGQAGQMAMYLAALLCFVAGVWALWQAQQPQNREGGMRAAGIAGIILCGLFATGGTWINKAAMSTGGKTATVSATPQTVSFQ</sequence>